<dbReference type="EMBL" id="JAALHA020000014">
    <property type="protein sequence ID" value="MDR9897792.1"/>
    <property type="molecule type" value="Genomic_DNA"/>
</dbReference>
<dbReference type="PANTHER" id="PTHR43547:SF2">
    <property type="entry name" value="HYBRID SIGNAL TRANSDUCTION HISTIDINE KINASE C"/>
    <property type="match status" value="1"/>
</dbReference>
<dbReference type="CDD" id="cd00082">
    <property type="entry name" value="HisKA"/>
    <property type="match status" value="1"/>
</dbReference>
<dbReference type="Proteomes" id="UP000667802">
    <property type="component" value="Unassembled WGS sequence"/>
</dbReference>
<keyword evidence="4" id="KW-0808">Transferase</keyword>
<dbReference type="InterPro" id="IPR003594">
    <property type="entry name" value="HATPase_dom"/>
</dbReference>
<evidence type="ECO:0000256" key="4">
    <source>
        <dbReference type="ARBA" id="ARBA00022679"/>
    </source>
</evidence>
<dbReference type="AlphaFoldDB" id="A0AAP5ID30"/>
<dbReference type="InterPro" id="IPR004358">
    <property type="entry name" value="Sig_transdc_His_kin-like_C"/>
</dbReference>
<feature type="domain" description="Histidine kinase" evidence="9">
    <location>
        <begin position="199"/>
        <end position="417"/>
    </location>
</feature>
<evidence type="ECO:0000256" key="1">
    <source>
        <dbReference type="ARBA" id="ARBA00000085"/>
    </source>
</evidence>
<organism evidence="11 12">
    <name type="scientific">Aetokthonos hydrillicola Thurmond2011</name>
    <dbReference type="NCBI Taxonomy" id="2712845"/>
    <lineage>
        <taxon>Bacteria</taxon>
        <taxon>Bacillati</taxon>
        <taxon>Cyanobacteriota</taxon>
        <taxon>Cyanophyceae</taxon>
        <taxon>Nostocales</taxon>
        <taxon>Hapalosiphonaceae</taxon>
        <taxon>Aetokthonos</taxon>
    </lineage>
</organism>
<dbReference type="InterPro" id="IPR036890">
    <property type="entry name" value="HATPase_C_sf"/>
</dbReference>
<evidence type="ECO:0000259" key="9">
    <source>
        <dbReference type="PROSITE" id="PS50109"/>
    </source>
</evidence>
<proteinExistence type="predicted"/>
<dbReference type="InterPro" id="IPR005467">
    <property type="entry name" value="His_kinase_dom"/>
</dbReference>
<accession>A0AAP5ID30</accession>
<dbReference type="PANTHER" id="PTHR43547">
    <property type="entry name" value="TWO-COMPONENT HISTIDINE KINASE"/>
    <property type="match status" value="1"/>
</dbReference>
<evidence type="ECO:0000256" key="2">
    <source>
        <dbReference type="ARBA" id="ARBA00012438"/>
    </source>
</evidence>
<comment type="function">
    <text evidence="7">Photoreceptor which exists in two forms that are reversibly interconvertible by light: the R form that absorbs maximally in the red region of the spectrum and the FR form that absorbs maximally in the far-red region.</text>
</comment>
<dbReference type="SUPFAM" id="SSF52172">
    <property type="entry name" value="CheY-like"/>
    <property type="match status" value="1"/>
</dbReference>
<dbReference type="SUPFAM" id="SSF55874">
    <property type="entry name" value="ATPase domain of HSP90 chaperone/DNA topoisomerase II/histidine kinase"/>
    <property type="match status" value="1"/>
</dbReference>
<comment type="catalytic activity">
    <reaction evidence="1">
        <text>ATP + protein L-histidine = ADP + protein N-phospho-L-histidine.</text>
        <dbReference type="EC" id="2.7.13.3"/>
    </reaction>
</comment>
<evidence type="ECO:0000256" key="5">
    <source>
        <dbReference type="ARBA" id="ARBA00022777"/>
    </source>
</evidence>
<evidence type="ECO:0000313" key="12">
    <source>
        <dbReference type="Proteomes" id="UP000667802"/>
    </source>
</evidence>
<evidence type="ECO:0000256" key="7">
    <source>
        <dbReference type="ARBA" id="ARBA00055745"/>
    </source>
</evidence>
<evidence type="ECO:0000259" key="10">
    <source>
        <dbReference type="PROSITE" id="PS50110"/>
    </source>
</evidence>
<evidence type="ECO:0000256" key="8">
    <source>
        <dbReference type="PROSITE-ProRule" id="PRU00169"/>
    </source>
</evidence>
<dbReference type="Gene3D" id="3.30.565.10">
    <property type="entry name" value="Histidine kinase-like ATPase, C-terminal domain"/>
    <property type="match status" value="1"/>
</dbReference>
<dbReference type="SMART" id="SM00387">
    <property type="entry name" value="HATPase_c"/>
    <property type="match status" value="1"/>
</dbReference>
<dbReference type="SMART" id="SM00388">
    <property type="entry name" value="HisKA"/>
    <property type="match status" value="1"/>
</dbReference>
<dbReference type="SMART" id="SM00448">
    <property type="entry name" value="REC"/>
    <property type="match status" value="1"/>
</dbReference>
<dbReference type="PROSITE" id="PS50109">
    <property type="entry name" value="HIS_KIN"/>
    <property type="match status" value="1"/>
</dbReference>
<dbReference type="CDD" id="cd00075">
    <property type="entry name" value="HATPase"/>
    <property type="match status" value="1"/>
</dbReference>
<feature type="domain" description="Response regulatory" evidence="10">
    <location>
        <begin position="63"/>
        <end position="177"/>
    </location>
</feature>
<evidence type="ECO:0000256" key="6">
    <source>
        <dbReference type="ARBA" id="ARBA00023012"/>
    </source>
</evidence>
<dbReference type="Pfam" id="PF00072">
    <property type="entry name" value="Response_reg"/>
    <property type="match status" value="1"/>
</dbReference>
<dbReference type="PRINTS" id="PR00344">
    <property type="entry name" value="BCTRLSENSOR"/>
</dbReference>
<dbReference type="Pfam" id="PF00512">
    <property type="entry name" value="HisKA"/>
    <property type="match status" value="1"/>
</dbReference>
<dbReference type="EC" id="2.7.13.3" evidence="2"/>
<keyword evidence="3 8" id="KW-0597">Phosphoprotein</keyword>
<dbReference type="InterPro" id="IPR011006">
    <property type="entry name" value="CheY-like_superfamily"/>
</dbReference>
<dbReference type="GO" id="GO:0000155">
    <property type="term" value="F:phosphorelay sensor kinase activity"/>
    <property type="evidence" value="ECO:0007669"/>
    <property type="project" value="InterPro"/>
</dbReference>
<reference evidence="12" key="1">
    <citation type="journal article" date="2021" name="Science">
        <title>Hunting the eagle killer: A cyanobacterial neurotoxin causes vacuolar myelinopathy.</title>
        <authorList>
            <person name="Breinlinger S."/>
            <person name="Phillips T.J."/>
            <person name="Haram B.N."/>
            <person name="Mares J."/>
            <person name="Martinez Yerena J.A."/>
            <person name="Hrouzek P."/>
            <person name="Sobotka R."/>
            <person name="Henderson W.M."/>
            <person name="Schmieder P."/>
            <person name="Williams S.M."/>
            <person name="Lauderdale J.D."/>
            <person name="Wilde H.D."/>
            <person name="Gerrin W."/>
            <person name="Kust A."/>
            <person name="Washington J.W."/>
            <person name="Wagner C."/>
            <person name="Geier B."/>
            <person name="Liebeke M."/>
            <person name="Enke H."/>
            <person name="Niedermeyer T.H.J."/>
            <person name="Wilde S.B."/>
        </authorList>
    </citation>
    <scope>NUCLEOTIDE SEQUENCE [LARGE SCALE GENOMIC DNA]</scope>
    <source>
        <strain evidence="12">Thurmond2011</strain>
    </source>
</reference>
<dbReference type="Gene3D" id="1.10.287.130">
    <property type="match status" value="1"/>
</dbReference>
<dbReference type="InterPro" id="IPR001789">
    <property type="entry name" value="Sig_transdc_resp-reg_receiver"/>
</dbReference>
<dbReference type="PROSITE" id="PS50110">
    <property type="entry name" value="RESPONSE_REGULATORY"/>
    <property type="match status" value="1"/>
</dbReference>
<dbReference type="Gene3D" id="3.40.50.2300">
    <property type="match status" value="1"/>
</dbReference>
<keyword evidence="5 11" id="KW-0418">Kinase</keyword>
<keyword evidence="6" id="KW-0902">Two-component regulatory system</keyword>
<evidence type="ECO:0000313" key="11">
    <source>
        <dbReference type="EMBL" id="MDR9897792.1"/>
    </source>
</evidence>
<dbReference type="SUPFAM" id="SSF47384">
    <property type="entry name" value="Homodimeric domain of signal transducing histidine kinase"/>
    <property type="match status" value="1"/>
</dbReference>
<dbReference type="InterPro" id="IPR003661">
    <property type="entry name" value="HisK_dim/P_dom"/>
</dbReference>
<feature type="modified residue" description="4-aspartylphosphate" evidence="8">
    <location>
        <position position="112"/>
    </location>
</feature>
<sequence length="422" mass="46891">MGCPTNPKLLQPKGRASVYRKFPFTTERWIQLVYINHFPSTANRAIAGTFNGILGESDDKYTILLVSDSDKDDKSQLLNYLQKEALYWVRSTSSTEALDIVKESPPDLMVLDVSKKRVEWHDLISNIRSTVLPYFPILLVVDNDKPTLELGLEASADDFVTKPLLANELGVRIRALLRVNSRIAERDARLKAQENFVRLLVHDLRVPLYAASQLLECLVEGTYGNDLKEISPVLRRLYSSTESLLDLVNTLLDASLYDAGAKKLNLEKVDLQKIIISVVEQLSPLATAKKLNMQLNLNTSLPIIVEGDPNELRRLFLNLVSNAIKFTDFGWVKIVQHKNDSEVVIQISDSGMGIPDDDLPKIFGRFYCGGRGKGGNVGSGLGLYLAKQIVESHKGNIGVSSSVGFGSTFTIQFPLSQQITSL</sequence>
<gene>
    <name evidence="11" type="ORF">G7B40_024980</name>
</gene>
<evidence type="ECO:0000256" key="3">
    <source>
        <dbReference type="ARBA" id="ARBA00022553"/>
    </source>
</evidence>
<keyword evidence="12" id="KW-1185">Reference proteome</keyword>
<dbReference type="RefSeq" id="WP_208339061.1">
    <property type="nucleotide sequence ID" value="NZ_CAWQFN010000488.1"/>
</dbReference>
<comment type="caution">
    <text evidence="11">The sequence shown here is derived from an EMBL/GenBank/DDBJ whole genome shotgun (WGS) entry which is preliminary data.</text>
</comment>
<dbReference type="Pfam" id="PF02518">
    <property type="entry name" value="HATPase_c"/>
    <property type="match status" value="1"/>
</dbReference>
<name>A0AAP5ID30_9CYAN</name>
<dbReference type="InterPro" id="IPR036097">
    <property type="entry name" value="HisK_dim/P_sf"/>
</dbReference>
<protein>
    <recommendedName>
        <fullName evidence="2">histidine kinase</fullName>
        <ecNumber evidence="2">2.7.13.3</ecNumber>
    </recommendedName>
</protein>
<dbReference type="FunFam" id="3.30.565.10:FF:000006">
    <property type="entry name" value="Sensor histidine kinase WalK"/>
    <property type="match status" value="1"/>
</dbReference>